<comment type="catalytic activity">
    <reaction evidence="14">
        <text>2-[(2R,5Z)-2-carboxy-4-methylthiazol-5(2H)-ylidene]ethyl phosphate + 4-amino-2-methyl-5-(diphosphooxymethyl)pyrimidine + 2 H(+) = thiamine phosphate + CO2 + diphosphate</text>
        <dbReference type="Rhea" id="RHEA:47844"/>
        <dbReference type="ChEBI" id="CHEBI:15378"/>
        <dbReference type="ChEBI" id="CHEBI:16526"/>
        <dbReference type="ChEBI" id="CHEBI:33019"/>
        <dbReference type="ChEBI" id="CHEBI:37575"/>
        <dbReference type="ChEBI" id="CHEBI:57841"/>
        <dbReference type="ChEBI" id="CHEBI:62899"/>
        <dbReference type="EC" id="2.5.1.3"/>
    </reaction>
</comment>
<evidence type="ECO:0000256" key="9">
    <source>
        <dbReference type="ARBA" id="ARBA00022842"/>
    </source>
</evidence>
<dbReference type="SUPFAM" id="SSF51391">
    <property type="entry name" value="Thiamin phosphate synthase"/>
    <property type="match status" value="1"/>
</dbReference>
<evidence type="ECO:0000256" key="3">
    <source>
        <dbReference type="ARBA" id="ARBA00012830"/>
    </source>
</evidence>
<evidence type="ECO:0000259" key="15">
    <source>
        <dbReference type="Pfam" id="PF02581"/>
    </source>
</evidence>
<evidence type="ECO:0000256" key="8">
    <source>
        <dbReference type="ARBA" id="ARBA00022840"/>
    </source>
</evidence>
<keyword evidence="10" id="KW-0784">Thiamine biosynthesis</keyword>
<dbReference type="InterPro" id="IPR022998">
    <property type="entry name" value="ThiamineP_synth_TenI"/>
</dbReference>
<organism evidence="17 18">
    <name type="scientific">Apatococcus fuscideae</name>
    <dbReference type="NCBI Taxonomy" id="2026836"/>
    <lineage>
        <taxon>Eukaryota</taxon>
        <taxon>Viridiplantae</taxon>
        <taxon>Chlorophyta</taxon>
        <taxon>core chlorophytes</taxon>
        <taxon>Trebouxiophyceae</taxon>
        <taxon>Chlorellales</taxon>
        <taxon>Chlorellaceae</taxon>
        <taxon>Apatococcus</taxon>
    </lineage>
</organism>
<dbReference type="NCBIfam" id="TIGR00097">
    <property type="entry name" value="HMP-P_kinase"/>
    <property type="match status" value="1"/>
</dbReference>
<keyword evidence="5" id="KW-0479">Metal-binding</keyword>
<dbReference type="GO" id="GO:0046872">
    <property type="term" value="F:metal ion binding"/>
    <property type="evidence" value="ECO:0007669"/>
    <property type="project" value="UniProtKB-KW"/>
</dbReference>
<dbReference type="Gene3D" id="3.20.20.70">
    <property type="entry name" value="Aldolase class I"/>
    <property type="match status" value="1"/>
</dbReference>
<comment type="catalytic activity">
    <reaction evidence="12">
        <text>4-methyl-5-(2-phosphooxyethyl)-thiazole + 4-amino-2-methyl-5-(diphosphooxymethyl)pyrimidine + H(+) = thiamine phosphate + diphosphate</text>
        <dbReference type="Rhea" id="RHEA:22328"/>
        <dbReference type="ChEBI" id="CHEBI:15378"/>
        <dbReference type="ChEBI" id="CHEBI:33019"/>
        <dbReference type="ChEBI" id="CHEBI:37575"/>
        <dbReference type="ChEBI" id="CHEBI:57841"/>
        <dbReference type="ChEBI" id="CHEBI:58296"/>
        <dbReference type="EC" id="2.5.1.3"/>
    </reaction>
</comment>
<dbReference type="PANTHER" id="PTHR20858:SF17">
    <property type="entry name" value="HYDROXYMETHYLPYRIMIDINE_PHOSPHOMETHYLPYRIMIDINE KINASE THI20-RELATED"/>
    <property type="match status" value="1"/>
</dbReference>
<dbReference type="InterPro" id="IPR029056">
    <property type="entry name" value="Ribokinase-like"/>
</dbReference>
<dbReference type="AlphaFoldDB" id="A0AAW1SCP2"/>
<evidence type="ECO:0000256" key="11">
    <source>
        <dbReference type="ARBA" id="ARBA00023268"/>
    </source>
</evidence>
<keyword evidence="6" id="KW-0547">Nucleotide-binding</keyword>
<dbReference type="InterPro" id="IPR013785">
    <property type="entry name" value="Aldolase_TIM"/>
</dbReference>
<dbReference type="Proteomes" id="UP001485043">
    <property type="component" value="Unassembled WGS sequence"/>
</dbReference>
<dbReference type="Gene3D" id="3.40.1190.20">
    <property type="match status" value="1"/>
</dbReference>
<dbReference type="GO" id="GO:0004789">
    <property type="term" value="F:thiamine-phosphate diphosphorylase activity"/>
    <property type="evidence" value="ECO:0007669"/>
    <property type="project" value="UniProtKB-EC"/>
</dbReference>
<feature type="domain" description="Thiamine phosphate synthase/TenI" evidence="15">
    <location>
        <begin position="287"/>
        <end position="436"/>
    </location>
</feature>
<evidence type="ECO:0000313" key="17">
    <source>
        <dbReference type="EMBL" id="KAK9843886.1"/>
    </source>
</evidence>
<comment type="cofactor">
    <cofactor evidence="1">
        <name>Mg(2+)</name>
        <dbReference type="ChEBI" id="CHEBI:18420"/>
    </cofactor>
</comment>
<evidence type="ECO:0000256" key="6">
    <source>
        <dbReference type="ARBA" id="ARBA00022741"/>
    </source>
</evidence>
<dbReference type="GO" id="GO:0008902">
    <property type="term" value="F:hydroxymethylpyrimidine kinase activity"/>
    <property type="evidence" value="ECO:0007669"/>
    <property type="project" value="TreeGrafter"/>
</dbReference>
<dbReference type="GO" id="GO:0009228">
    <property type="term" value="P:thiamine biosynthetic process"/>
    <property type="evidence" value="ECO:0007669"/>
    <property type="project" value="UniProtKB-KW"/>
</dbReference>
<evidence type="ECO:0000256" key="5">
    <source>
        <dbReference type="ARBA" id="ARBA00022723"/>
    </source>
</evidence>
<dbReference type="InterPro" id="IPR034291">
    <property type="entry name" value="TMP_synthase"/>
</dbReference>
<dbReference type="HAMAP" id="MF_00097">
    <property type="entry name" value="TMP_synthase"/>
    <property type="match status" value="1"/>
</dbReference>
<dbReference type="CDD" id="cd00564">
    <property type="entry name" value="TMP_TenI"/>
    <property type="match status" value="1"/>
</dbReference>
<keyword evidence="4" id="KW-0808">Transferase</keyword>
<proteinExistence type="inferred from homology"/>
<dbReference type="GO" id="GO:0005829">
    <property type="term" value="C:cytosol"/>
    <property type="evidence" value="ECO:0007669"/>
    <property type="project" value="TreeGrafter"/>
</dbReference>
<evidence type="ECO:0000256" key="13">
    <source>
        <dbReference type="ARBA" id="ARBA00047851"/>
    </source>
</evidence>
<name>A0AAW1SCP2_9CHLO</name>
<dbReference type="GO" id="GO:0005524">
    <property type="term" value="F:ATP binding"/>
    <property type="evidence" value="ECO:0007669"/>
    <property type="project" value="UniProtKB-KW"/>
</dbReference>
<dbReference type="InterPro" id="IPR036206">
    <property type="entry name" value="ThiamineP_synth_sf"/>
</dbReference>
<comment type="caution">
    <text evidence="17">The sequence shown here is derived from an EMBL/GenBank/DDBJ whole genome shotgun (WGS) entry which is preliminary data.</text>
</comment>
<evidence type="ECO:0000256" key="10">
    <source>
        <dbReference type="ARBA" id="ARBA00022977"/>
    </source>
</evidence>
<dbReference type="FunFam" id="3.40.1190.20:FF:000003">
    <property type="entry name" value="Phosphomethylpyrimidine kinase ThiD"/>
    <property type="match status" value="1"/>
</dbReference>
<dbReference type="SUPFAM" id="SSF53613">
    <property type="entry name" value="Ribokinase-like"/>
    <property type="match status" value="1"/>
</dbReference>
<keyword evidence="9" id="KW-0460">Magnesium</keyword>
<dbReference type="NCBIfam" id="TIGR00693">
    <property type="entry name" value="thiE"/>
    <property type="match status" value="1"/>
</dbReference>
<comment type="catalytic activity">
    <reaction evidence="13">
        <text>2-(2-carboxy-4-methylthiazol-5-yl)ethyl phosphate + 4-amino-2-methyl-5-(diphosphooxymethyl)pyrimidine + 2 H(+) = thiamine phosphate + CO2 + diphosphate</text>
        <dbReference type="Rhea" id="RHEA:47848"/>
        <dbReference type="ChEBI" id="CHEBI:15378"/>
        <dbReference type="ChEBI" id="CHEBI:16526"/>
        <dbReference type="ChEBI" id="CHEBI:33019"/>
        <dbReference type="ChEBI" id="CHEBI:37575"/>
        <dbReference type="ChEBI" id="CHEBI:57841"/>
        <dbReference type="ChEBI" id="CHEBI:62890"/>
        <dbReference type="EC" id="2.5.1.3"/>
    </reaction>
</comment>
<evidence type="ECO:0000256" key="1">
    <source>
        <dbReference type="ARBA" id="ARBA00001946"/>
    </source>
</evidence>
<keyword evidence="11" id="KW-0511">Multifunctional enzyme</keyword>
<dbReference type="InterPro" id="IPR013749">
    <property type="entry name" value="PM/HMP-P_kinase-1"/>
</dbReference>
<evidence type="ECO:0000256" key="2">
    <source>
        <dbReference type="ARBA" id="ARBA00005165"/>
    </source>
</evidence>
<gene>
    <name evidence="17" type="ORF">WJX84_007123</name>
</gene>
<accession>A0AAW1SCP2</accession>
<keyword evidence="8" id="KW-0067">ATP-binding</keyword>
<dbReference type="PANTHER" id="PTHR20858">
    <property type="entry name" value="PHOSPHOMETHYLPYRIMIDINE KINASE"/>
    <property type="match status" value="1"/>
</dbReference>
<dbReference type="EC" id="2.5.1.3" evidence="3"/>
<dbReference type="Pfam" id="PF08543">
    <property type="entry name" value="Phos_pyr_kin"/>
    <property type="match status" value="1"/>
</dbReference>
<dbReference type="Pfam" id="PF02581">
    <property type="entry name" value="TMP-TENI"/>
    <property type="match status" value="1"/>
</dbReference>
<keyword evidence="18" id="KW-1185">Reference proteome</keyword>
<evidence type="ECO:0000256" key="12">
    <source>
        <dbReference type="ARBA" id="ARBA00047334"/>
    </source>
</evidence>
<evidence type="ECO:0000256" key="7">
    <source>
        <dbReference type="ARBA" id="ARBA00022777"/>
    </source>
</evidence>
<dbReference type="InterPro" id="IPR004399">
    <property type="entry name" value="HMP/HMP-P_kinase_dom"/>
</dbReference>
<dbReference type="CDD" id="cd01169">
    <property type="entry name" value="HMPP_kinase"/>
    <property type="match status" value="1"/>
</dbReference>
<evidence type="ECO:0000256" key="14">
    <source>
        <dbReference type="ARBA" id="ARBA00047883"/>
    </source>
</evidence>
<evidence type="ECO:0000313" key="18">
    <source>
        <dbReference type="Proteomes" id="UP001485043"/>
    </source>
</evidence>
<dbReference type="EMBL" id="JALJOV010001666">
    <property type="protein sequence ID" value="KAK9843886.1"/>
    <property type="molecule type" value="Genomic_DNA"/>
</dbReference>
<protein>
    <recommendedName>
        <fullName evidence="3">thiamine phosphate synthase</fullName>
        <ecNumber evidence="3">2.5.1.3</ecNumber>
    </recommendedName>
</protein>
<keyword evidence="7" id="KW-0418">Kinase</keyword>
<reference evidence="17 18" key="1">
    <citation type="journal article" date="2024" name="Nat. Commun.">
        <title>Phylogenomics reveals the evolutionary origins of lichenization in chlorophyte algae.</title>
        <authorList>
            <person name="Puginier C."/>
            <person name="Libourel C."/>
            <person name="Otte J."/>
            <person name="Skaloud P."/>
            <person name="Haon M."/>
            <person name="Grisel S."/>
            <person name="Petersen M."/>
            <person name="Berrin J.G."/>
            <person name="Delaux P.M."/>
            <person name="Dal Grande F."/>
            <person name="Keller J."/>
        </authorList>
    </citation>
    <scope>NUCLEOTIDE SEQUENCE [LARGE SCALE GENOMIC DNA]</scope>
    <source>
        <strain evidence="17 18">SAG 2523</strain>
    </source>
</reference>
<comment type="pathway">
    <text evidence="2">Cofactor biosynthesis; thiamine diphosphate biosynthesis; thiamine phosphate from 4-amino-2-methyl-5-diphosphomethylpyrimidine and 4-methyl-5-(2-phosphoethyl)-thiazole: step 1/1.</text>
</comment>
<evidence type="ECO:0000259" key="16">
    <source>
        <dbReference type="Pfam" id="PF08543"/>
    </source>
</evidence>
<dbReference type="GO" id="GO:0008972">
    <property type="term" value="F:phosphomethylpyrimidine kinase activity"/>
    <property type="evidence" value="ECO:0007669"/>
    <property type="project" value="InterPro"/>
</dbReference>
<evidence type="ECO:0000256" key="4">
    <source>
        <dbReference type="ARBA" id="ARBA00022679"/>
    </source>
</evidence>
<sequence>MPGATLANSSIKVPRVLTVAGSDSGGGAGIQADLKTCLACGVFGASAVTALTSQNTHGVHGVEPTRTAFLRQQMDDVLSDIGADVVKTGMLPSVEAVEAVADRVKAHKVRALVVDPVLVSTSGHSLAESDVGAALIKHLFPLATVITPNLPEASGLLGGKKVDSLETMKEAAEQLHKLGPRYVLVKGGHLVDEAKSGDSASAGRQVAVDVLYDGKEIEVIELEKVKTNNTHGTGCTLASAIAAYLAKGLAPTLAIRQAKSYLTQALMASSDLAIGSGVQQPMNHGYALRMKDADGSAFCREARAVIEVARPKGVPVLINDRLDVALITGADGVHVGQDDLPAAAVRRLLTPGMILGVSVKTVKQAQQAQADGADYLGAGAVFSTPTKDSSVIGLEGLEAICASVSIPVVAIGGIKADNVQQSIEAGAAGAAVVSGIFGMPDPAAASSEFRQQIDSGLARRAAHSS</sequence>
<feature type="domain" description="Pyridoxamine kinase/Phosphomethylpyrimidine kinase" evidence="16">
    <location>
        <begin position="23"/>
        <end position="277"/>
    </location>
</feature>